<dbReference type="PRINTS" id="PR00081">
    <property type="entry name" value="GDHRDH"/>
</dbReference>
<evidence type="ECO:0000313" key="3">
    <source>
        <dbReference type="EMBL" id="MFC0077887.1"/>
    </source>
</evidence>
<reference evidence="3 4" key="1">
    <citation type="submission" date="2024-09" db="EMBL/GenBank/DDBJ databases">
        <authorList>
            <person name="Sun Q."/>
            <person name="Mori K."/>
        </authorList>
    </citation>
    <scope>NUCLEOTIDE SEQUENCE [LARGE SCALE GENOMIC DNA]</scope>
    <source>
        <strain evidence="3 4">CGMCC 1.12926</strain>
    </source>
</reference>
<proteinExistence type="inferred from homology"/>
<dbReference type="InterPro" id="IPR020904">
    <property type="entry name" value="Sc_DH/Rdtase_CS"/>
</dbReference>
<protein>
    <submittedName>
        <fullName evidence="3">SDR family NAD(P)-dependent oxidoreductase</fullName>
    </submittedName>
</protein>
<dbReference type="InterPro" id="IPR036291">
    <property type="entry name" value="NAD(P)-bd_dom_sf"/>
</dbReference>
<evidence type="ECO:0000256" key="1">
    <source>
        <dbReference type="ARBA" id="ARBA00006484"/>
    </source>
</evidence>
<dbReference type="EMBL" id="JBHLYW010000009">
    <property type="protein sequence ID" value="MFC0077887.1"/>
    <property type="molecule type" value="Genomic_DNA"/>
</dbReference>
<evidence type="ECO:0000313" key="4">
    <source>
        <dbReference type="Proteomes" id="UP001589734"/>
    </source>
</evidence>
<accession>A0ABV6BR13</accession>
<dbReference type="PROSITE" id="PS00061">
    <property type="entry name" value="ADH_SHORT"/>
    <property type="match status" value="1"/>
</dbReference>
<dbReference type="Pfam" id="PF00106">
    <property type="entry name" value="adh_short"/>
    <property type="match status" value="1"/>
</dbReference>
<dbReference type="Gene3D" id="3.40.50.720">
    <property type="entry name" value="NAD(P)-binding Rossmann-like Domain"/>
    <property type="match status" value="1"/>
</dbReference>
<organism evidence="3 4">
    <name type="scientific">Flavobacterium procerum</name>
    <dbReference type="NCBI Taxonomy" id="1455569"/>
    <lineage>
        <taxon>Bacteria</taxon>
        <taxon>Pseudomonadati</taxon>
        <taxon>Bacteroidota</taxon>
        <taxon>Flavobacteriia</taxon>
        <taxon>Flavobacteriales</taxon>
        <taxon>Flavobacteriaceae</taxon>
        <taxon>Flavobacterium</taxon>
    </lineage>
</organism>
<gene>
    <name evidence="3" type="ORF">ACFFLS_12625</name>
</gene>
<dbReference type="InterPro" id="IPR002347">
    <property type="entry name" value="SDR_fam"/>
</dbReference>
<dbReference type="InterPro" id="IPR051911">
    <property type="entry name" value="SDR_oxidoreductase"/>
</dbReference>
<comment type="caution">
    <text evidence="3">The sequence shown here is derived from an EMBL/GenBank/DDBJ whole genome shotgun (WGS) entry which is preliminary data.</text>
</comment>
<keyword evidence="4" id="KW-1185">Reference proteome</keyword>
<name>A0ABV6BR13_9FLAO</name>
<dbReference type="Proteomes" id="UP001589734">
    <property type="component" value="Unassembled WGS sequence"/>
</dbReference>
<dbReference type="PANTHER" id="PTHR43976:SF16">
    <property type="entry name" value="SHORT-CHAIN DEHYDROGENASE_REDUCTASE FAMILY PROTEIN"/>
    <property type="match status" value="1"/>
</dbReference>
<dbReference type="RefSeq" id="WP_379686448.1">
    <property type="nucleotide sequence ID" value="NZ_JBHLYW010000009.1"/>
</dbReference>
<sequence>MPVFRENKAGHFFNISSIGGYVGGYAGWGAYCAGKFAVAGLTEALHAETNAMGIKSTVVYPGAFRTDFLSKTSLKTPSDLIGQYKEARTSQEFYQNELSGNQQGSPEKFAEAIIEISRSSNPPLHLFLGRDTYNATLKKMDIVRTDLEKWKELSFSTSFE</sequence>
<comment type="similarity">
    <text evidence="1">Belongs to the short-chain dehydrogenases/reductases (SDR) family.</text>
</comment>
<keyword evidence="2" id="KW-0560">Oxidoreductase</keyword>
<dbReference type="SUPFAM" id="SSF51735">
    <property type="entry name" value="NAD(P)-binding Rossmann-fold domains"/>
    <property type="match status" value="1"/>
</dbReference>
<evidence type="ECO:0000256" key="2">
    <source>
        <dbReference type="ARBA" id="ARBA00023002"/>
    </source>
</evidence>
<dbReference type="PANTHER" id="PTHR43976">
    <property type="entry name" value="SHORT CHAIN DEHYDROGENASE"/>
    <property type="match status" value="1"/>
</dbReference>